<dbReference type="Pfam" id="PF04138">
    <property type="entry name" value="GtrA_DPMS_TM"/>
    <property type="match status" value="1"/>
</dbReference>
<evidence type="ECO:0000256" key="5">
    <source>
        <dbReference type="ARBA" id="ARBA00023136"/>
    </source>
</evidence>
<dbReference type="EMBL" id="CP146203">
    <property type="protein sequence ID" value="XBH21959.1"/>
    <property type="molecule type" value="Genomic_DNA"/>
</dbReference>
<evidence type="ECO:0000256" key="6">
    <source>
        <dbReference type="SAM" id="Phobius"/>
    </source>
</evidence>
<reference evidence="8" key="1">
    <citation type="submission" date="2024-02" db="EMBL/GenBank/DDBJ databases">
        <title>Tomenella chthoni gen. nov. sp. nov., a member of the family Jonesiaceae isolated from bat guano.</title>
        <authorList>
            <person name="Miller S.L."/>
            <person name="King J."/>
            <person name="Sankaranarayanan K."/>
            <person name="Lawson P.A."/>
        </authorList>
    </citation>
    <scope>NUCLEOTIDE SEQUENCE</scope>
    <source>
        <strain evidence="8">BS-20</strain>
    </source>
</reference>
<feature type="domain" description="GtrA/DPMS transmembrane" evidence="7">
    <location>
        <begin position="21"/>
        <end position="146"/>
    </location>
</feature>
<evidence type="ECO:0000256" key="3">
    <source>
        <dbReference type="ARBA" id="ARBA00022692"/>
    </source>
</evidence>
<name>A0AAU7DW62_9MICO</name>
<evidence type="ECO:0000256" key="2">
    <source>
        <dbReference type="ARBA" id="ARBA00009399"/>
    </source>
</evidence>
<keyword evidence="4 6" id="KW-1133">Transmembrane helix</keyword>
<dbReference type="GO" id="GO:0000271">
    <property type="term" value="P:polysaccharide biosynthetic process"/>
    <property type="evidence" value="ECO:0007669"/>
    <property type="project" value="InterPro"/>
</dbReference>
<comment type="subcellular location">
    <subcellularLocation>
        <location evidence="1">Membrane</location>
        <topology evidence="1">Multi-pass membrane protein</topology>
    </subcellularLocation>
</comment>
<organism evidence="8">
    <name type="scientific">Jonesiaceae bacterium BS-20</name>
    <dbReference type="NCBI Taxonomy" id="3120821"/>
    <lineage>
        <taxon>Bacteria</taxon>
        <taxon>Bacillati</taxon>
        <taxon>Actinomycetota</taxon>
        <taxon>Actinomycetes</taxon>
        <taxon>Micrococcales</taxon>
        <taxon>Jonesiaceae</taxon>
    </lineage>
</organism>
<evidence type="ECO:0000256" key="1">
    <source>
        <dbReference type="ARBA" id="ARBA00004141"/>
    </source>
</evidence>
<protein>
    <submittedName>
        <fullName evidence="8">GtrA family protein</fullName>
    </submittedName>
</protein>
<dbReference type="AlphaFoldDB" id="A0AAU7DW62"/>
<feature type="transmembrane region" description="Helical" evidence="6">
    <location>
        <begin position="53"/>
        <end position="76"/>
    </location>
</feature>
<dbReference type="InterPro" id="IPR051401">
    <property type="entry name" value="GtrA_CellWall_Glycosyl"/>
</dbReference>
<evidence type="ECO:0000313" key="8">
    <source>
        <dbReference type="EMBL" id="XBH21959.1"/>
    </source>
</evidence>
<dbReference type="PANTHER" id="PTHR38459">
    <property type="entry name" value="PROPHAGE BACTOPRENOL-LINKED GLUCOSE TRANSLOCASE HOMOLOG"/>
    <property type="match status" value="1"/>
</dbReference>
<feature type="transmembrane region" description="Helical" evidence="6">
    <location>
        <begin position="20"/>
        <end position="41"/>
    </location>
</feature>
<keyword evidence="5 6" id="KW-0472">Membrane</keyword>
<dbReference type="InterPro" id="IPR007267">
    <property type="entry name" value="GtrA_DPMS_TM"/>
</dbReference>
<dbReference type="GO" id="GO:0005886">
    <property type="term" value="C:plasma membrane"/>
    <property type="evidence" value="ECO:0007669"/>
    <property type="project" value="TreeGrafter"/>
</dbReference>
<dbReference type="PANTHER" id="PTHR38459:SF1">
    <property type="entry name" value="PROPHAGE BACTOPRENOL-LINKED GLUCOSE TRANSLOCASE HOMOLOG"/>
    <property type="match status" value="1"/>
</dbReference>
<comment type="similarity">
    <text evidence="2">Belongs to the GtrA family.</text>
</comment>
<sequence>MPTTKQTTTVTKTQRIVELLKFGTVGGLGFVVDLGLFNLLQHGPGAVLAGKPITAKIFSVAIAMLVTWLGNRLWTFAKQRTSTRVKEFIGFVVVNVGGMAIAVLCLWISNYVLGFKSTLADNISANGVGLVLGTAFRYFAYKYLVFTGSQPTLDPTK</sequence>
<evidence type="ECO:0000256" key="4">
    <source>
        <dbReference type="ARBA" id="ARBA00022989"/>
    </source>
</evidence>
<keyword evidence="3 6" id="KW-0812">Transmembrane</keyword>
<gene>
    <name evidence="8" type="ORF">V5R04_01650</name>
</gene>
<feature type="transmembrane region" description="Helical" evidence="6">
    <location>
        <begin position="88"/>
        <end position="111"/>
    </location>
</feature>
<feature type="transmembrane region" description="Helical" evidence="6">
    <location>
        <begin position="123"/>
        <end position="140"/>
    </location>
</feature>
<accession>A0AAU7DW62</accession>
<evidence type="ECO:0000259" key="7">
    <source>
        <dbReference type="Pfam" id="PF04138"/>
    </source>
</evidence>
<proteinExistence type="inferred from homology"/>